<dbReference type="AlphaFoldDB" id="A0A6L9MLB3"/>
<proteinExistence type="predicted"/>
<keyword evidence="2" id="KW-1185">Reference proteome</keyword>
<evidence type="ECO:0008006" key="3">
    <source>
        <dbReference type="Google" id="ProtNLM"/>
    </source>
</evidence>
<protein>
    <recommendedName>
        <fullName evidence="3">Sel1 repeat family protein</fullName>
    </recommendedName>
</protein>
<sequence>MSQLREALDCLAAGDWLGAHAVVQDDPSAEAAWIHAHLHRVEGDPDNAAYWYRKAGRPAAKGSLEDERAAIIAALGAG</sequence>
<accession>A0A6L9MLB3</accession>
<dbReference type="RefSeq" id="WP_163045481.1">
    <property type="nucleotide sequence ID" value="NZ_JAAAMJ010000018.1"/>
</dbReference>
<dbReference type="Proteomes" id="UP000476332">
    <property type="component" value="Unassembled WGS sequence"/>
</dbReference>
<evidence type="ECO:0000313" key="2">
    <source>
        <dbReference type="Proteomes" id="UP000476332"/>
    </source>
</evidence>
<name>A0A6L9MLB3_9HYPH</name>
<dbReference type="EMBL" id="JAAAMJ010000018">
    <property type="protein sequence ID" value="NDV88627.1"/>
    <property type="molecule type" value="Genomic_DNA"/>
</dbReference>
<evidence type="ECO:0000313" key="1">
    <source>
        <dbReference type="EMBL" id="NDV88627.1"/>
    </source>
</evidence>
<reference evidence="1 2" key="1">
    <citation type="submission" date="2020-01" db="EMBL/GenBank/DDBJ databases">
        <title>Genomes of bacteria type strains.</title>
        <authorList>
            <person name="Chen J."/>
            <person name="Zhu S."/>
            <person name="Chen J."/>
        </authorList>
    </citation>
    <scope>NUCLEOTIDE SEQUENCE [LARGE SCALE GENOMIC DNA]</scope>
    <source>
        <strain evidence="1 2">KCTC 52919</strain>
    </source>
</reference>
<gene>
    <name evidence="1" type="ORF">GTW51_18150</name>
</gene>
<comment type="caution">
    <text evidence="1">The sequence shown here is derived from an EMBL/GenBank/DDBJ whole genome shotgun (WGS) entry which is preliminary data.</text>
</comment>
<organism evidence="1 2">
    <name type="scientific">Aurantimonas aggregata</name>
    <dbReference type="NCBI Taxonomy" id="2047720"/>
    <lineage>
        <taxon>Bacteria</taxon>
        <taxon>Pseudomonadati</taxon>
        <taxon>Pseudomonadota</taxon>
        <taxon>Alphaproteobacteria</taxon>
        <taxon>Hyphomicrobiales</taxon>
        <taxon>Aurantimonadaceae</taxon>
        <taxon>Aurantimonas</taxon>
    </lineage>
</organism>